<accession>A0A0M3I4K2</accession>
<sequence>MDRACSKCDAVRFAKETLHCCNGGQEHQRGAEDRSQWRRATTMTTWTTTAKSMADRSRGSSSHKGNSLSTTTLIVRPITLTGCGLRDDWGSSSWFITTSAPNPKGYSGFPGGGTVRRPAVACGVGLSSIFFGVPQRLPEDGDSREGGGFTKQWEGAPGRCTAEADICIVRRTTSTSRGYSWVTGRGKRGYDCAIKQMMVKQNGNGITENVDVRVGGDNNSAIELPRDGDGAVNLGQQEVDEMEDVIDDTNLDAPTANVDEEEAAENIVVGVQVRFDDL</sequence>
<dbReference type="Proteomes" id="UP000036681">
    <property type="component" value="Unplaced"/>
</dbReference>
<organism evidence="2 3">
    <name type="scientific">Ascaris lumbricoides</name>
    <name type="common">Giant roundworm</name>
    <dbReference type="NCBI Taxonomy" id="6252"/>
    <lineage>
        <taxon>Eukaryota</taxon>
        <taxon>Metazoa</taxon>
        <taxon>Ecdysozoa</taxon>
        <taxon>Nematoda</taxon>
        <taxon>Chromadorea</taxon>
        <taxon>Rhabditida</taxon>
        <taxon>Spirurina</taxon>
        <taxon>Ascaridomorpha</taxon>
        <taxon>Ascaridoidea</taxon>
        <taxon>Ascarididae</taxon>
        <taxon>Ascaris</taxon>
    </lineage>
</organism>
<proteinExistence type="predicted"/>
<feature type="compositionally biased region" description="Polar residues" evidence="1">
    <location>
        <begin position="59"/>
        <end position="68"/>
    </location>
</feature>
<protein>
    <submittedName>
        <fullName evidence="3">DUF834 domain-containing protein</fullName>
    </submittedName>
</protein>
<reference evidence="3" key="1">
    <citation type="submission" date="2017-02" db="UniProtKB">
        <authorList>
            <consortium name="WormBaseParasite"/>
        </authorList>
    </citation>
    <scope>IDENTIFICATION</scope>
</reference>
<keyword evidence="2" id="KW-1185">Reference proteome</keyword>
<evidence type="ECO:0000313" key="2">
    <source>
        <dbReference type="Proteomes" id="UP000036681"/>
    </source>
</evidence>
<dbReference type="AlphaFoldDB" id="A0A0M3I4K2"/>
<evidence type="ECO:0000313" key="3">
    <source>
        <dbReference type="WBParaSite" id="ALUE_0001173201-mRNA-1"/>
    </source>
</evidence>
<name>A0A0M3I4K2_ASCLU</name>
<dbReference type="WBParaSite" id="ALUE_0001173201-mRNA-1">
    <property type="protein sequence ID" value="ALUE_0001173201-mRNA-1"/>
    <property type="gene ID" value="ALUE_0001173201"/>
</dbReference>
<feature type="region of interest" description="Disordered" evidence="1">
    <location>
        <begin position="44"/>
        <end position="68"/>
    </location>
</feature>
<evidence type="ECO:0000256" key="1">
    <source>
        <dbReference type="SAM" id="MobiDB-lite"/>
    </source>
</evidence>